<reference evidence="5 6" key="1">
    <citation type="submission" date="2017-10" db="EMBL/GenBank/DDBJ databases">
        <title>The draft genome sequence of Lewinella nigricans NBRC 102662.</title>
        <authorList>
            <person name="Wang K."/>
        </authorList>
    </citation>
    <scope>NUCLEOTIDE SEQUENCE [LARGE SCALE GENOMIC DNA]</scope>
    <source>
        <strain evidence="5 6">NBRC 102662</strain>
    </source>
</reference>
<dbReference type="PRINTS" id="PR00032">
    <property type="entry name" value="HTHARAC"/>
</dbReference>
<name>A0A2D0NA24_FLAN2</name>
<dbReference type="Proteomes" id="UP000223913">
    <property type="component" value="Unassembled WGS sequence"/>
</dbReference>
<dbReference type="InterPro" id="IPR018062">
    <property type="entry name" value="HTH_AraC-typ_CS"/>
</dbReference>
<dbReference type="PROSITE" id="PS01124">
    <property type="entry name" value="HTH_ARAC_FAMILY_2"/>
    <property type="match status" value="1"/>
</dbReference>
<feature type="domain" description="HTH araC/xylS-type" evidence="4">
    <location>
        <begin position="177"/>
        <end position="276"/>
    </location>
</feature>
<evidence type="ECO:0000313" key="5">
    <source>
        <dbReference type="EMBL" id="PHN04999.1"/>
    </source>
</evidence>
<keyword evidence="6" id="KW-1185">Reference proteome</keyword>
<dbReference type="PANTHER" id="PTHR43280">
    <property type="entry name" value="ARAC-FAMILY TRANSCRIPTIONAL REGULATOR"/>
    <property type="match status" value="1"/>
</dbReference>
<dbReference type="GO" id="GO:0043565">
    <property type="term" value="F:sequence-specific DNA binding"/>
    <property type="evidence" value="ECO:0007669"/>
    <property type="project" value="InterPro"/>
</dbReference>
<dbReference type="InterPro" id="IPR020449">
    <property type="entry name" value="Tscrpt_reg_AraC-type_HTH"/>
</dbReference>
<dbReference type="InterPro" id="IPR009057">
    <property type="entry name" value="Homeodomain-like_sf"/>
</dbReference>
<dbReference type="SUPFAM" id="SSF51182">
    <property type="entry name" value="RmlC-like cupins"/>
    <property type="match status" value="1"/>
</dbReference>
<dbReference type="InterPro" id="IPR018060">
    <property type="entry name" value="HTH_AraC"/>
</dbReference>
<keyword evidence="3" id="KW-0804">Transcription</keyword>
<evidence type="ECO:0000259" key="4">
    <source>
        <dbReference type="PROSITE" id="PS01124"/>
    </source>
</evidence>
<dbReference type="SUPFAM" id="SSF46689">
    <property type="entry name" value="Homeodomain-like"/>
    <property type="match status" value="2"/>
</dbReference>
<keyword evidence="1" id="KW-0805">Transcription regulation</keyword>
<dbReference type="Pfam" id="PF12833">
    <property type="entry name" value="HTH_18"/>
    <property type="match status" value="1"/>
</dbReference>
<evidence type="ECO:0000256" key="1">
    <source>
        <dbReference type="ARBA" id="ARBA00023015"/>
    </source>
</evidence>
<dbReference type="Pfam" id="PF07883">
    <property type="entry name" value="Cupin_2"/>
    <property type="match status" value="1"/>
</dbReference>
<accession>A0A2D0NA24</accession>
<dbReference type="OrthoDB" id="745435at2"/>
<organism evidence="5 6">
    <name type="scientific">Flavilitoribacter nigricans (strain ATCC 23147 / DSM 23189 / NBRC 102662 / NCIMB 1420 / SS-2)</name>
    <name type="common">Lewinella nigricans</name>
    <dbReference type="NCBI Taxonomy" id="1122177"/>
    <lineage>
        <taxon>Bacteria</taxon>
        <taxon>Pseudomonadati</taxon>
        <taxon>Bacteroidota</taxon>
        <taxon>Saprospiria</taxon>
        <taxon>Saprospirales</taxon>
        <taxon>Lewinellaceae</taxon>
        <taxon>Flavilitoribacter</taxon>
    </lineage>
</organism>
<dbReference type="InterPro" id="IPR011051">
    <property type="entry name" value="RmlC_Cupin_sf"/>
</dbReference>
<evidence type="ECO:0000313" key="6">
    <source>
        <dbReference type="Proteomes" id="UP000223913"/>
    </source>
</evidence>
<dbReference type="AlphaFoldDB" id="A0A2D0NA24"/>
<sequence>MKIIAFTIPVRQDQTVIVKREVDTRFYPHLHRHEEVQLSWIQKGAGALLVGEHLHDFSPGDIFLFSANLPHLFKNDLQEDGIEAFSLFFKKDNPLWALPELHQIAQFLQQMEGAFLVKQDLRREVGECLEAIEHRPAELRLPLFIELMQGLVRRSGLELIGASTVPLVSDQEGLRVNTVLQFAMTHYDRTITLEEIAGQVHMAPGSFCRFFKKRTGKTFIRFLNEIRVREACRLLTDQPDRQISEIAFQCGFKNVSSFNRVFRQIQDQSPTEYLLSIREVV</sequence>
<dbReference type="InterPro" id="IPR013096">
    <property type="entry name" value="Cupin_2"/>
</dbReference>
<dbReference type="Gene3D" id="1.10.10.60">
    <property type="entry name" value="Homeodomain-like"/>
    <property type="match status" value="2"/>
</dbReference>
<evidence type="ECO:0000256" key="3">
    <source>
        <dbReference type="ARBA" id="ARBA00023163"/>
    </source>
</evidence>
<dbReference type="GO" id="GO:0003700">
    <property type="term" value="F:DNA-binding transcription factor activity"/>
    <property type="evidence" value="ECO:0007669"/>
    <property type="project" value="InterPro"/>
</dbReference>
<evidence type="ECO:0000256" key="2">
    <source>
        <dbReference type="ARBA" id="ARBA00023125"/>
    </source>
</evidence>
<keyword evidence="2" id="KW-0238">DNA-binding</keyword>
<gene>
    <name evidence="5" type="ORF">CRP01_18385</name>
</gene>
<proteinExistence type="predicted"/>
<dbReference type="PANTHER" id="PTHR43280:SF27">
    <property type="entry name" value="TRANSCRIPTIONAL REGULATOR MTLR"/>
    <property type="match status" value="1"/>
</dbReference>
<dbReference type="SMART" id="SM00342">
    <property type="entry name" value="HTH_ARAC"/>
    <property type="match status" value="1"/>
</dbReference>
<dbReference type="EMBL" id="PDUD01000023">
    <property type="protein sequence ID" value="PHN04999.1"/>
    <property type="molecule type" value="Genomic_DNA"/>
</dbReference>
<dbReference type="InterPro" id="IPR014710">
    <property type="entry name" value="RmlC-like_jellyroll"/>
</dbReference>
<dbReference type="RefSeq" id="WP_099151546.1">
    <property type="nucleotide sequence ID" value="NZ_PDUD01000023.1"/>
</dbReference>
<comment type="caution">
    <text evidence="5">The sequence shown here is derived from an EMBL/GenBank/DDBJ whole genome shotgun (WGS) entry which is preliminary data.</text>
</comment>
<dbReference type="PROSITE" id="PS00041">
    <property type="entry name" value="HTH_ARAC_FAMILY_1"/>
    <property type="match status" value="1"/>
</dbReference>
<protein>
    <submittedName>
        <fullName evidence="5">AraC family transcriptional regulator</fullName>
    </submittedName>
</protein>
<dbReference type="Gene3D" id="2.60.120.10">
    <property type="entry name" value="Jelly Rolls"/>
    <property type="match status" value="1"/>
</dbReference>